<keyword evidence="3" id="KW-1185">Reference proteome</keyword>
<accession>A0AAD4LLF9</accession>
<dbReference type="EMBL" id="JAKELL010000010">
    <property type="protein sequence ID" value="KAH8996041.1"/>
    <property type="molecule type" value="Genomic_DNA"/>
</dbReference>
<evidence type="ECO:0000313" key="2">
    <source>
        <dbReference type="EMBL" id="KAH8996041.1"/>
    </source>
</evidence>
<evidence type="ECO:0000313" key="3">
    <source>
        <dbReference type="Proteomes" id="UP001201163"/>
    </source>
</evidence>
<gene>
    <name evidence="2" type="ORF">EDB92DRAFT_1814491</name>
</gene>
<comment type="caution">
    <text evidence="2">The sequence shown here is derived from an EMBL/GenBank/DDBJ whole genome shotgun (WGS) entry which is preliminary data.</text>
</comment>
<organism evidence="2 3">
    <name type="scientific">Lactarius akahatsu</name>
    <dbReference type="NCBI Taxonomy" id="416441"/>
    <lineage>
        <taxon>Eukaryota</taxon>
        <taxon>Fungi</taxon>
        <taxon>Dikarya</taxon>
        <taxon>Basidiomycota</taxon>
        <taxon>Agaricomycotina</taxon>
        <taxon>Agaricomycetes</taxon>
        <taxon>Russulales</taxon>
        <taxon>Russulaceae</taxon>
        <taxon>Lactarius</taxon>
    </lineage>
</organism>
<name>A0AAD4LLF9_9AGAM</name>
<evidence type="ECO:0000256" key="1">
    <source>
        <dbReference type="SAM" id="MobiDB-lite"/>
    </source>
</evidence>
<proteinExistence type="predicted"/>
<dbReference type="AlphaFoldDB" id="A0AAD4LLF9"/>
<feature type="region of interest" description="Disordered" evidence="1">
    <location>
        <begin position="1"/>
        <end position="25"/>
    </location>
</feature>
<dbReference type="Proteomes" id="UP001201163">
    <property type="component" value="Unassembled WGS sequence"/>
</dbReference>
<reference evidence="2" key="1">
    <citation type="submission" date="2022-01" db="EMBL/GenBank/DDBJ databases">
        <title>Comparative genomics reveals a dynamic genome evolution in the ectomycorrhizal milk-cap (Lactarius) mushrooms.</title>
        <authorList>
            <consortium name="DOE Joint Genome Institute"/>
            <person name="Lebreton A."/>
            <person name="Tang N."/>
            <person name="Kuo A."/>
            <person name="LaButti K."/>
            <person name="Drula E."/>
            <person name="Barry K."/>
            <person name="Clum A."/>
            <person name="Lipzen A."/>
            <person name="Mousain D."/>
            <person name="Ng V."/>
            <person name="Wang R."/>
            <person name="Wang X."/>
            <person name="Dai Y."/>
            <person name="Henrissat B."/>
            <person name="Grigoriev I.V."/>
            <person name="Guerin-Laguette A."/>
            <person name="Yu F."/>
            <person name="Martin F.M."/>
        </authorList>
    </citation>
    <scope>NUCLEOTIDE SEQUENCE</scope>
    <source>
        <strain evidence="2">QP</strain>
    </source>
</reference>
<protein>
    <submittedName>
        <fullName evidence="2">Uncharacterized protein</fullName>
    </submittedName>
</protein>
<sequence>MRDALSAVSENVSDGSGRTKRSRSATTLRTVADGADIVLLVLDAGSRQLVGEKVHNPDDADIRATILKQKLQTQEGRESAVRGSRMDTSHRLIAKRSILASRPTSLNTVWLDLLPLVFLSNTPGLKRRRPNLSHVPLVHPIQHGKPDSSILNQPYNTLNELGKN</sequence>